<keyword evidence="2" id="KW-0732">Signal</keyword>
<evidence type="ECO:0000256" key="1">
    <source>
        <dbReference type="SAM" id="MobiDB-lite"/>
    </source>
</evidence>
<dbReference type="Pfam" id="PF03057">
    <property type="entry name" value="DUF236"/>
    <property type="match status" value="2"/>
</dbReference>
<evidence type="ECO:0000256" key="2">
    <source>
        <dbReference type="SAM" id="SignalP"/>
    </source>
</evidence>
<dbReference type="WBParaSite" id="PTRK_0001597800.1">
    <property type="protein sequence ID" value="PTRK_0001597800.1"/>
    <property type="gene ID" value="PTRK_0001597800"/>
</dbReference>
<dbReference type="InterPro" id="IPR004296">
    <property type="entry name" value="DUF236"/>
</dbReference>
<feature type="compositionally biased region" description="Basic and acidic residues" evidence="1">
    <location>
        <begin position="114"/>
        <end position="148"/>
    </location>
</feature>
<dbReference type="AlphaFoldDB" id="A0A0N5A2W7"/>
<evidence type="ECO:0000313" key="3">
    <source>
        <dbReference type="Proteomes" id="UP000038045"/>
    </source>
</evidence>
<name>A0A0N5A2W7_PARTI</name>
<keyword evidence="3" id="KW-1185">Reference proteome</keyword>
<feature type="region of interest" description="Disordered" evidence="1">
    <location>
        <begin position="52"/>
        <end position="86"/>
    </location>
</feature>
<evidence type="ECO:0000313" key="4">
    <source>
        <dbReference type="WBParaSite" id="PTRK_0001597800.1"/>
    </source>
</evidence>
<sequence length="178" mass="19565">MFFEIVCTCCIISSVLISILGCAKENAPDGKTVPGVTKLKDENLSIKEANAKKSSTDTNNNVLNVPKGTDTFKRPENEDKFAKRRDPNYMTLNGILDDCFDKTGDNLSDTPAKGGKDDKKEADKKEVDKKEVKSDANVKKDGPKELPQRPKKIGIAGSADPQYQTLNNIPDDLFEKAK</sequence>
<feature type="chain" id="PRO_5005892818" evidence="2">
    <location>
        <begin position="18"/>
        <end position="178"/>
    </location>
</feature>
<proteinExistence type="predicted"/>
<reference evidence="4" key="1">
    <citation type="submission" date="2017-02" db="UniProtKB">
        <authorList>
            <consortium name="WormBaseParasite"/>
        </authorList>
    </citation>
    <scope>IDENTIFICATION</scope>
</reference>
<protein>
    <submittedName>
        <fullName evidence="4">Lipoprotein</fullName>
    </submittedName>
</protein>
<feature type="compositionally biased region" description="Basic and acidic residues" evidence="1">
    <location>
        <begin position="70"/>
        <end position="86"/>
    </location>
</feature>
<organism evidence="3 4">
    <name type="scientific">Parastrongyloides trichosuri</name>
    <name type="common">Possum-specific nematode worm</name>
    <dbReference type="NCBI Taxonomy" id="131310"/>
    <lineage>
        <taxon>Eukaryota</taxon>
        <taxon>Metazoa</taxon>
        <taxon>Ecdysozoa</taxon>
        <taxon>Nematoda</taxon>
        <taxon>Chromadorea</taxon>
        <taxon>Rhabditida</taxon>
        <taxon>Tylenchina</taxon>
        <taxon>Panagrolaimomorpha</taxon>
        <taxon>Strongyloidoidea</taxon>
        <taxon>Strongyloididae</taxon>
        <taxon>Parastrongyloides</taxon>
    </lineage>
</organism>
<feature type="signal peptide" evidence="2">
    <location>
        <begin position="1"/>
        <end position="17"/>
    </location>
</feature>
<dbReference type="Proteomes" id="UP000038045">
    <property type="component" value="Unplaced"/>
</dbReference>
<feature type="region of interest" description="Disordered" evidence="1">
    <location>
        <begin position="99"/>
        <end position="178"/>
    </location>
</feature>
<accession>A0A0N5A2W7</accession>